<accession>A0A455TJS2</accession>
<dbReference type="PANTHER" id="PTHR46517">
    <property type="entry name" value="FRUCTOSE-2,6-BISPHOSPHATASE TIGAR"/>
    <property type="match status" value="1"/>
</dbReference>
<dbReference type="RefSeq" id="WP_116424531.1">
    <property type="nucleotide sequence ID" value="NZ_BGPP01000007.1"/>
</dbReference>
<evidence type="ECO:0000313" key="2">
    <source>
        <dbReference type="EMBL" id="BBI28331.1"/>
    </source>
</evidence>
<gene>
    <name evidence="2" type="primary">PCLA_07f0393</name>
</gene>
<dbReference type="Gene3D" id="3.40.50.1240">
    <property type="entry name" value="Phosphoglycerate mutase-like"/>
    <property type="match status" value="1"/>
</dbReference>
<evidence type="ECO:0000256" key="1">
    <source>
        <dbReference type="ARBA" id="ARBA00022801"/>
    </source>
</evidence>
<dbReference type="GO" id="GO:0043456">
    <property type="term" value="P:regulation of pentose-phosphate shunt"/>
    <property type="evidence" value="ECO:0007669"/>
    <property type="project" value="TreeGrafter"/>
</dbReference>
<dbReference type="GO" id="GO:0005829">
    <property type="term" value="C:cytosol"/>
    <property type="evidence" value="ECO:0007669"/>
    <property type="project" value="TreeGrafter"/>
</dbReference>
<dbReference type="InterPro" id="IPR051695">
    <property type="entry name" value="Phosphoglycerate_Mutase"/>
</dbReference>
<dbReference type="GO" id="GO:0045820">
    <property type="term" value="P:negative regulation of glycolytic process"/>
    <property type="evidence" value="ECO:0007669"/>
    <property type="project" value="TreeGrafter"/>
</dbReference>
<dbReference type="InterPro" id="IPR013078">
    <property type="entry name" value="His_Pase_superF_clade-1"/>
</dbReference>
<dbReference type="EMBL" id="LC458675">
    <property type="protein sequence ID" value="BBI28331.1"/>
    <property type="molecule type" value="Genomic_DNA"/>
</dbReference>
<proteinExistence type="predicted"/>
<dbReference type="SUPFAM" id="SSF53254">
    <property type="entry name" value="Phosphoglycerate mutase-like"/>
    <property type="match status" value="1"/>
</dbReference>
<protein>
    <submittedName>
        <fullName evidence="2">Histidine phosphatase family protein</fullName>
    </submittedName>
</protein>
<sequence length="239" mass="26583">MAAEAFAGVRRRRCYLVRHGHVEYFDGQGKPLDPRNVPLSRKGAQQAWALGQVLQDARVDRALCSDYPRARQTLELILPGHGVPFESLPELREIRAGRLRELERESLPEQVLGAYRNAGAVNARFLGGERWDEFQSRILGLFQGLIQDPSWQSVLIVSHDAVNRVILSWATGLGLGAIAAFEQDPACLNVLDIDTRDGQLLGAVIRTLNYTPYSPHKAGIHDTVLENLFRAIQPESLTA</sequence>
<reference evidence="2" key="1">
    <citation type="submission" date="2019-01" db="EMBL/GenBank/DDBJ databases">
        <title>Identification and characterization of levulinyl-CoA synthetase from Pseudomonas citronellolis.</title>
        <authorList>
            <person name="Habe H."/>
            <person name="Koike H."/>
            <person name="Sato S."/>
            <person name="Iimura Y."/>
            <person name="Hori T."/>
            <person name="Kanno M."/>
            <person name="Kimura N."/>
            <person name="Kirimura K."/>
        </authorList>
    </citation>
    <scope>NUCLEOTIDE SEQUENCE</scope>
    <source>
        <strain evidence="2">LA18T</strain>
    </source>
</reference>
<dbReference type="Pfam" id="PF00300">
    <property type="entry name" value="His_Phos_1"/>
    <property type="match status" value="1"/>
</dbReference>
<name>A0A455TJS2_9PSED</name>
<dbReference type="GO" id="GO:0004331">
    <property type="term" value="F:fructose-2,6-bisphosphate 2-phosphatase activity"/>
    <property type="evidence" value="ECO:0007669"/>
    <property type="project" value="TreeGrafter"/>
</dbReference>
<dbReference type="SMART" id="SM00855">
    <property type="entry name" value="PGAM"/>
    <property type="match status" value="1"/>
</dbReference>
<dbReference type="CDD" id="cd07067">
    <property type="entry name" value="HP_PGM_like"/>
    <property type="match status" value="1"/>
</dbReference>
<keyword evidence="1" id="KW-0378">Hydrolase</keyword>
<dbReference type="AlphaFoldDB" id="A0A455TJS2"/>
<dbReference type="PANTHER" id="PTHR46517:SF1">
    <property type="entry name" value="FRUCTOSE-2,6-BISPHOSPHATASE TIGAR"/>
    <property type="match status" value="1"/>
</dbReference>
<dbReference type="InterPro" id="IPR029033">
    <property type="entry name" value="His_PPase_superfam"/>
</dbReference>
<organism evidence="2">
    <name type="scientific">Pseudomonas citronellolis</name>
    <dbReference type="NCBI Taxonomy" id="53408"/>
    <lineage>
        <taxon>Bacteria</taxon>
        <taxon>Pseudomonadati</taxon>
        <taxon>Pseudomonadota</taxon>
        <taxon>Gammaproteobacteria</taxon>
        <taxon>Pseudomonadales</taxon>
        <taxon>Pseudomonadaceae</taxon>
        <taxon>Pseudomonas</taxon>
    </lineage>
</organism>